<dbReference type="InterPro" id="IPR018110">
    <property type="entry name" value="Mandel_Rmase/mucon_lact_enz_CS"/>
</dbReference>
<name>A0A840QIA6_9PSEU</name>
<comment type="caution">
    <text evidence="5">The sequence shown here is derived from an EMBL/GenBank/DDBJ whole genome shotgun (WGS) entry which is preliminary data.</text>
</comment>
<dbReference type="Pfam" id="PF13378">
    <property type="entry name" value="MR_MLE_C"/>
    <property type="match status" value="1"/>
</dbReference>
<dbReference type="PANTHER" id="PTHR48080">
    <property type="entry name" value="D-GALACTONATE DEHYDRATASE-RELATED"/>
    <property type="match status" value="1"/>
</dbReference>
<proteinExistence type="inferred from homology"/>
<organism evidence="5 6">
    <name type="scientific">Saccharopolyspora phatthalungensis</name>
    <dbReference type="NCBI Taxonomy" id="664693"/>
    <lineage>
        <taxon>Bacteria</taxon>
        <taxon>Bacillati</taxon>
        <taxon>Actinomycetota</taxon>
        <taxon>Actinomycetes</taxon>
        <taxon>Pseudonocardiales</taxon>
        <taxon>Pseudonocardiaceae</taxon>
        <taxon>Saccharopolyspora</taxon>
    </lineage>
</organism>
<evidence type="ECO:0000313" key="5">
    <source>
        <dbReference type="EMBL" id="MBB5158305.1"/>
    </source>
</evidence>
<dbReference type="InterPro" id="IPR036849">
    <property type="entry name" value="Enolase-like_C_sf"/>
</dbReference>
<keyword evidence="2" id="KW-0479">Metal-binding</keyword>
<evidence type="ECO:0000313" key="6">
    <source>
        <dbReference type="Proteomes" id="UP000584374"/>
    </source>
</evidence>
<dbReference type="PANTHER" id="PTHR48080:SF3">
    <property type="entry name" value="ENOLASE SUPERFAMILY MEMBER DDB_G0284701"/>
    <property type="match status" value="1"/>
</dbReference>
<dbReference type="RefSeq" id="WP_221468302.1">
    <property type="nucleotide sequence ID" value="NZ_JACHIW010000002.1"/>
</dbReference>
<evidence type="ECO:0000256" key="2">
    <source>
        <dbReference type="ARBA" id="ARBA00022723"/>
    </source>
</evidence>
<dbReference type="SFLD" id="SFLDS00001">
    <property type="entry name" value="Enolase"/>
    <property type="match status" value="1"/>
</dbReference>
<dbReference type="SMART" id="SM00922">
    <property type="entry name" value="MR_MLE"/>
    <property type="match status" value="1"/>
</dbReference>
<accession>A0A840QIA6</accession>
<reference evidence="5 6" key="1">
    <citation type="submission" date="2020-08" db="EMBL/GenBank/DDBJ databases">
        <title>Sequencing the genomes of 1000 actinobacteria strains.</title>
        <authorList>
            <person name="Klenk H.-P."/>
        </authorList>
    </citation>
    <scope>NUCLEOTIDE SEQUENCE [LARGE SCALE GENOMIC DNA]</scope>
    <source>
        <strain evidence="5 6">DSM 45584</strain>
    </source>
</reference>
<keyword evidence="6" id="KW-1185">Reference proteome</keyword>
<comment type="similarity">
    <text evidence="1">Belongs to the mandelate racemase/muconate lactonizing enzyme family.</text>
</comment>
<dbReference type="InterPro" id="IPR029017">
    <property type="entry name" value="Enolase-like_N"/>
</dbReference>
<dbReference type="InterPro" id="IPR013342">
    <property type="entry name" value="Mandelate_racemase_C"/>
</dbReference>
<dbReference type="InterPro" id="IPR029065">
    <property type="entry name" value="Enolase_C-like"/>
</dbReference>
<dbReference type="AlphaFoldDB" id="A0A840QIA6"/>
<evidence type="ECO:0000256" key="3">
    <source>
        <dbReference type="SAM" id="MobiDB-lite"/>
    </source>
</evidence>
<dbReference type="Gene3D" id="3.20.20.120">
    <property type="entry name" value="Enolase-like C-terminal domain"/>
    <property type="match status" value="1"/>
</dbReference>
<protein>
    <submittedName>
        <fullName evidence="5">L-alanine-DL-glutamate epimerase-like enolase superfamily enzyme</fullName>
    </submittedName>
</protein>
<feature type="domain" description="Mandelate racemase/muconate lactonizing enzyme C-terminal" evidence="4">
    <location>
        <begin position="148"/>
        <end position="247"/>
    </location>
</feature>
<evidence type="ECO:0000259" key="4">
    <source>
        <dbReference type="SMART" id="SM00922"/>
    </source>
</evidence>
<dbReference type="SUPFAM" id="SSF54826">
    <property type="entry name" value="Enolase N-terminal domain-like"/>
    <property type="match status" value="1"/>
</dbReference>
<dbReference type="SUPFAM" id="SSF51604">
    <property type="entry name" value="Enolase C-terminal domain-like"/>
    <property type="match status" value="1"/>
</dbReference>
<dbReference type="InterPro" id="IPR034593">
    <property type="entry name" value="DgoD-like"/>
</dbReference>
<dbReference type="Gene3D" id="3.30.390.10">
    <property type="entry name" value="Enolase-like, N-terminal domain"/>
    <property type="match status" value="1"/>
</dbReference>
<dbReference type="GO" id="GO:0046872">
    <property type="term" value="F:metal ion binding"/>
    <property type="evidence" value="ECO:0007669"/>
    <property type="project" value="UniProtKB-KW"/>
</dbReference>
<dbReference type="PROSITE" id="PS00909">
    <property type="entry name" value="MR_MLE_2"/>
    <property type="match status" value="1"/>
</dbReference>
<evidence type="ECO:0000256" key="1">
    <source>
        <dbReference type="ARBA" id="ARBA00008031"/>
    </source>
</evidence>
<feature type="region of interest" description="Disordered" evidence="3">
    <location>
        <begin position="353"/>
        <end position="378"/>
    </location>
</feature>
<sequence>MTPAESTAPAVIGAWYAVVRLPLRVRLRHSTADVGELQEVVFQVRLADGSTGWAEMRGNGAYATGCDTTSITAALAALPAAGDPRWADVAGLTTALTGRCRLAAAGLDIAWRDARARSEGRRLCASLSGDTELPDRLPTHAAIGFCAPQEAHAQAVAAAEAGFSRIKIRVGCDLDRERLRTIRRAADRVAGDGAVALAADANGAWDAAEAIEATAWLADCGVAWLEQPVAPGDIGELARVRAAARVPIWADESARDEASVAALAAADAVDGVHLKLEKTGTVTALAAAITRARATGLQVGLGQMDCGRLGCAATAHLAAGLRVQVAELWGCANVARDITAGLQLQGGSVLLPPGPGLGTQPLPPPEMTPVGTPLAVPA</sequence>
<gene>
    <name evidence="5" type="ORF">BJ970_005904</name>
</gene>
<dbReference type="EMBL" id="JACHIW010000002">
    <property type="protein sequence ID" value="MBB5158305.1"/>
    <property type="molecule type" value="Genomic_DNA"/>
</dbReference>
<dbReference type="Proteomes" id="UP000584374">
    <property type="component" value="Unassembled WGS sequence"/>
</dbReference>
<dbReference type="GO" id="GO:0009063">
    <property type="term" value="P:amino acid catabolic process"/>
    <property type="evidence" value="ECO:0007669"/>
    <property type="project" value="InterPro"/>
</dbReference>